<evidence type="ECO:0000313" key="6">
    <source>
        <dbReference type="EMBL" id="CVI57331.1"/>
    </source>
</evidence>
<dbReference type="Pfam" id="PF13193">
    <property type="entry name" value="AMP-binding_C"/>
    <property type="match status" value="2"/>
</dbReference>
<dbReference type="InterPro" id="IPR020845">
    <property type="entry name" value="AMP-binding_CS"/>
</dbReference>
<dbReference type="Pfam" id="PF00550">
    <property type="entry name" value="PP-binding"/>
    <property type="match status" value="2"/>
</dbReference>
<dbReference type="PROSITE" id="PS00012">
    <property type="entry name" value="PHOSPHOPANTETHEINE"/>
    <property type="match status" value="2"/>
</dbReference>
<feature type="domain" description="Carrier" evidence="5">
    <location>
        <begin position="745"/>
        <end position="820"/>
    </location>
</feature>
<evidence type="ECO:0000256" key="1">
    <source>
        <dbReference type="ARBA" id="ARBA00001957"/>
    </source>
</evidence>
<dbReference type="RefSeq" id="WP_162936007.1">
    <property type="nucleotide sequence ID" value="NZ_LT009776.1"/>
</dbReference>
<dbReference type="FunFam" id="3.40.50.12780:FF:000012">
    <property type="entry name" value="Non-ribosomal peptide synthetase"/>
    <property type="match status" value="1"/>
</dbReference>
<evidence type="ECO:0000256" key="4">
    <source>
        <dbReference type="ARBA" id="ARBA00022723"/>
    </source>
</evidence>
<gene>
    <name evidence="6" type="ORF">AGR7A_Lc10026</name>
</gene>
<dbReference type="PROSITE" id="PS50075">
    <property type="entry name" value="CARRIER"/>
    <property type="match status" value="2"/>
</dbReference>
<reference evidence="6" key="1">
    <citation type="submission" date="2016-01" db="EMBL/GenBank/DDBJ databases">
        <authorList>
            <person name="Regsiter A."/>
            <person name="william w."/>
        </authorList>
    </citation>
    <scope>NUCLEOTIDE SEQUENCE</scope>
    <source>
        <strain evidence="6">NCPPB 1641</strain>
    </source>
</reference>
<dbReference type="Pfam" id="PF00501">
    <property type="entry name" value="AMP-binding"/>
    <property type="match status" value="2"/>
</dbReference>
<dbReference type="Gene3D" id="3.30.559.10">
    <property type="entry name" value="Chloramphenicol acetyltransferase-like domain"/>
    <property type="match status" value="1"/>
</dbReference>
<dbReference type="InterPro" id="IPR042099">
    <property type="entry name" value="ANL_N_sf"/>
</dbReference>
<dbReference type="GO" id="GO:0043041">
    <property type="term" value="P:amino acid activation for nonribosomal peptide biosynthetic process"/>
    <property type="evidence" value="ECO:0007669"/>
    <property type="project" value="TreeGrafter"/>
</dbReference>
<dbReference type="Gene3D" id="3.40.50.1820">
    <property type="entry name" value="alpha/beta hydrolase"/>
    <property type="match status" value="1"/>
</dbReference>
<dbReference type="GO" id="GO:0044550">
    <property type="term" value="P:secondary metabolite biosynthetic process"/>
    <property type="evidence" value="ECO:0007669"/>
    <property type="project" value="TreeGrafter"/>
</dbReference>
<dbReference type="InterPro" id="IPR006162">
    <property type="entry name" value="Ppantetheine_attach_site"/>
</dbReference>
<dbReference type="CDD" id="cd12116">
    <property type="entry name" value="A_NRPS_Ta1_like"/>
    <property type="match status" value="1"/>
</dbReference>
<dbReference type="Gene3D" id="1.10.1200.10">
    <property type="entry name" value="ACP-like"/>
    <property type="match status" value="1"/>
</dbReference>
<dbReference type="InterPro" id="IPR009081">
    <property type="entry name" value="PP-bd_ACP"/>
</dbReference>
<dbReference type="GO" id="GO:0005737">
    <property type="term" value="C:cytoplasm"/>
    <property type="evidence" value="ECO:0007669"/>
    <property type="project" value="TreeGrafter"/>
</dbReference>
<dbReference type="Gene3D" id="2.30.38.10">
    <property type="entry name" value="Luciferase, Domain 3"/>
    <property type="match status" value="1"/>
</dbReference>
<dbReference type="InterPro" id="IPR025110">
    <property type="entry name" value="AMP-bd_C"/>
</dbReference>
<comment type="cofactor">
    <cofactor evidence="1">
        <name>pantetheine 4'-phosphate</name>
        <dbReference type="ChEBI" id="CHEBI:47942"/>
    </cofactor>
</comment>
<evidence type="ECO:0000313" key="7">
    <source>
        <dbReference type="Proteomes" id="UP000192140"/>
    </source>
</evidence>
<dbReference type="SUPFAM" id="SSF52777">
    <property type="entry name" value="CoA-dependent acyltransferases"/>
    <property type="match status" value="3"/>
</dbReference>
<dbReference type="Proteomes" id="UP000192140">
    <property type="component" value="Unassembled WGS sequence"/>
</dbReference>
<dbReference type="GO" id="GO:0031177">
    <property type="term" value="F:phosphopantetheine binding"/>
    <property type="evidence" value="ECO:0007669"/>
    <property type="project" value="InterPro"/>
</dbReference>
<feature type="domain" description="Carrier" evidence="5">
    <location>
        <begin position="1788"/>
        <end position="1863"/>
    </location>
</feature>
<dbReference type="Gene3D" id="3.30.300.30">
    <property type="match status" value="2"/>
</dbReference>
<dbReference type="InterPro" id="IPR045851">
    <property type="entry name" value="AMP-bd_C_sf"/>
</dbReference>
<dbReference type="GO" id="GO:0003824">
    <property type="term" value="F:catalytic activity"/>
    <property type="evidence" value="ECO:0007669"/>
    <property type="project" value="InterPro"/>
</dbReference>
<dbReference type="CDD" id="cd05930">
    <property type="entry name" value="A_NRPS"/>
    <property type="match status" value="1"/>
</dbReference>
<name>A0A1S7TS25_9HYPH</name>
<dbReference type="InterPro" id="IPR001242">
    <property type="entry name" value="Condensation_dom"/>
</dbReference>
<dbReference type="InterPro" id="IPR000873">
    <property type="entry name" value="AMP-dep_synth/lig_dom"/>
</dbReference>
<dbReference type="FunFam" id="3.40.50.980:FF:000001">
    <property type="entry name" value="Non-ribosomal peptide synthetase"/>
    <property type="match status" value="1"/>
</dbReference>
<dbReference type="GO" id="GO:0072330">
    <property type="term" value="P:monocarboxylic acid biosynthetic process"/>
    <property type="evidence" value="ECO:0007669"/>
    <property type="project" value="UniProtKB-ARBA"/>
</dbReference>
<dbReference type="PROSITE" id="PS00455">
    <property type="entry name" value="AMP_BINDING"/>
    <property type="match status" value="2"/>
</dbReference>
<dbReference type="Gene3D" id="3.40.50.980">
    <property type="match status" value="2"/>
</dbReference>
<dbReference type="Gene3D" id="3.40.50.12780">
    <property type="entry name" value="N-terminal domain of ligase-like"/>
    <property type="match status" value="1"/>
</dbReference>
<accession>A0A1S7TS25</accession>
<comment type="caution">
    <text evidence="6">The sequence shown here is derived from an EMBL/GenBank/DDBJ whole genome shotgun (WGS) entry which is preliminary data.</text>
</comment>
<dbReference type="GO" id="GO:0046872">
    <property type="term" value="F:metal ion binding"/>
    <property type="evidence" value="ECO:0007669"/>
    <property type="project" value="UniProtKB-KW"/>
</dbReference>
<keyword evidence="3" id="KW-0597">Phosphoprotein</keyword>
<dbReference type="SMART" id="SM00823">
    <property type="entry name" value="PKS_PP"/>
    <property type="match status" value="2"/>
</dbReference>
<keyword evidence="2" id="KW-0596">Phosphopantetheine</keyword>
<dbReference type="SUPFAM" id="SSF56801">
    <property type="entry name" value="Acetyl-CoA synthetase-like"/>
    <property type="match status" value="2"/>
</dbReference>
<dbReference type="Pfam" id="PF00668">
    <property type="entry name" value="Condensation"/>
    <property type="match status" value="1"/>
</dbReference>
<dbReference type="InterPro" id="IPR029058">
    <property type="entry name" value="AB_hydrolase_fold"/>
</dbReference>
<organism evidence="6 7">
    <name type="scientific">Agrobacterium deltaense NCPPB 1641</name>
    <dbReference type="NCBI Taxonomy" id="1183425"/>
    <lineage>
        <taxon>Bacteria</taxon>
        <taxon>Pseudomonadati</taxon>
        <taxon>Pseudomonadota</taxon>
        <taxon>Alphaproteobacteria</taxon>
        <taxon>Hyphomicrobiales</taxon>
        <taxon>Rhizobiaceae</taxon>
        <taxon>Rhizobium/Agrobacterium group</taxon>
        <taxon>Agrobacterium</taxon>
    </lineage>
</organism>
<protein>
    <submittedName>
        <fullName evidence="6">Amino acid adenylation domain protein</fullName>
    </submittedName>
</protein>
<dbReference type="NCBIfam" id="NF003417">
    <property type="entry name" value="PRK04813.1"/>
    <property type="match status" value="2"/>
</dbReference>
<dbReference type="Gene3D" id="3.30.559.30">
    <property type="entry name" value="Nonribosomal peptide synthetase, condensation domain"/>
    <property type="match status" value="2"/>
</dbReference>
<dbReference type="NCBIfam" id="TIGR01733">
    <property type="entry name" value="AA-adenyl-dom"/>
    <property type="match status" value="1"/>
</dbReference>
<proteinExistence type="predicted"/>
<dbReference type="InterPro" id="IPR010071">
    <property type="entry name" value="AA_adenyl_dom"/>
</dbReference>
<dbReference type="PANTHER" id="PTHR45527">
    <property type="entry name" value="NONRIBOSOMAL PEPTIDE SYNTHETASE"/>
    <property type="match status" value="1"/>
</dbReference>
<dbReference type="CDD" id="cd19531">
    <property type="entry name" value="LCL_NRPS-like"/>
    <property type="match status" value="1"/>
</dbReference>
<dbReference type="EMBL" id="FCNP01000030">
    <property type="protein sequence ID" value="CVI57331.1"/>
    <property type="molecule type" value="Genomic_DNA"/>
</dbReference>
<dbReference type="FunFam" id="2.30.38.10:FF:000001">
    <property type="entry name" value="Non-ribosomal peptide synthetase PvdI"/>
    <property type="match status" value="1"/>
</dbReference>
<keyword evidence="4" id="KW-0479">Metal-binding</keyword>
<dbReference type="InterPro" id="IPR023213">
    <property type="entry name" value="CAT-like_dom_sf"/>
</dbReference>
<evidence type="ECO:0000256" key="3">
    <source>
        <dbReference type="ARBA" id="ARBA00022553"/>
    </source>
</evidence>
<dbReference type="SUPFAM" id="SSF47336">
    <property type="entry name" value="ACP-like"/>
    <property type="match status" value="2"/>
</dbReference>
<evidence type="ECO:0000259" key="5">
    <source>
        <dbReference type="PROSITE" id="PS50075"/>
    </source>
</evidence>
<dbReference type="InterPro" id="IPR036736">
    <property type="entry name" value="ACP-like_sf"/>
</dbReference>
<evidence type="ECO:0000256" key="2">
    <source>
        <dbReference type="ARBA" id="ARBA00022450"/>
    </source>
</evidence>
<dbReference type="InterPro" id="IPR020806">
    <property type="entry name" value="PKS_PP-bd"/>
</dbReference>
<sequence length="1897" mass="209408">MHFTSDEDAGKSYNVNFSSLINASKGEDSVKRFINNHVTCFTLDKQRTQQLHDVASSMQVCKGTILFVAFQYVLGRWFERDDFIASIEYSEEEIARAESVAVNSSWSNDYSLRSLLEPAGRGASISGMSSPPATTETAEAIHSTGTGIRLVLYASVEQPHDSSCPRKDEIGLAWRVRSDEHHELLFSYPDHAFSQDRASHLLLRIADFLSSASQSPDAPINQLHLFELRKTKAWASDAPIDSPIAAATSIIDRFCQIATDHSQASALVGPNSVWSYATLLGEAEHIAFLIAELRLESPQPIGIMFDPEPVMIAAVLGVLGAGHFYVPISPSDPRPRIEAIARESGCQHILTKGDLVGFLASLSSDIKVVDVASAPTHRQQFIERRDTSYAYILHTSGSTGIPKGVLQNDGNILEHIAVYSNALDIQPADRIALLPAITSDAAVKVIFGALLNGASLCLWDLKNQGLVGLDTWLDRNQVTIWHSTPTLLRAAMSEFERPLNLRWVVLGGERVAVEDVRDLRDFAGSECRMMVGYSQTECSTVLECFPLDNGQHGGQALTAQTVAGLDILLLDNNRMPTPFRGEIAVDTTRLAVGYWRRPELTAERFVPNPVRTGHRLYLTGDVGEWTADGRIEVLGRIDDQIKLRGYRVELKEIEHAILKHPAAARCVTIVSRGDPEELTCFVVLRKNTEQVDGAAFRDFLQSRLPDHMVPNRCVVLSAFPLLSNGKIDRLALENMDVGNRDDCLSSPSADEALLVQIWSELLKVRNVEVTDNFFELGGHSLLAMQMIARIRSQLGFNLSLRTVLKTPTVRALAAAIGAASAGSTEDKIALVQFPRLGPVKASFAQEGLAFLDRMESVGAAYNIPVAFDLLGALSIATLERSFEELIRRHEVLRTRFAVEDGQTIQVIDRPSRFRLDVRDVHGQPDGLISELVRAEALEPFDLEKGPLLRASLLRIAADQHILLVTMHHIICDGWSIRGILPHELGTLYTAFSLNQPSPLPALPVQYADYAVWQREWLQGEVLEHQLAYWRQQLAGLPAALALPTDRRRPVVSSFRGERVPVIISEELGARLLELGRRHGATPYMVLLAAFQLLLSRWSGQFDIVVGSPIAGRTQQQVEGLMGLFVNTLVLRTDLSDDPSFLQLLERVKETALAAYAHQDIPFEKLVAELQIERDLSRHPLFQVMFALQNVPHAILDLPGLQLTPVERPHGTSKFDLFLQLTEREGGFAGSIEFAADLFERSTIERLRTYFLTLLEGIVDIPDQPVSEVTLLSPAERQLLLVEWNDTQINYPTDKCAHELFTARALQEPDAIAVVYQGKRLTYAELNRRANQVAHHLQSLGAKPESIVGLCVDRSDELIVSVLGILKAGAAYLPLDPSYPHSRLSYMLENSGASILLTQSHIDFAPTQPMPVLRLDSDRTALDQQPDTAPETGVRPENLAYVIYTSGSTGRPKGVMIEHRSLTNFVYAMMQNLKIDSSSVVAALTNLSFDISGLEIYLPLLTGAHLVMMKHNPDAEQLARELSDAEVTIIQATPSVWRLLLDSGWRPAPGLTILSGGEALPSELANFLVNRPGDTWNLYGPTETTVWSTMMMLHAGDAVAIGRPIANTRCYVVDSQMNLVPPGTPGELLIGGSGVARGYCNDPRLTAQRFSMDPFNHGGRLYRTGDIVSWNSDGTLRYIRRVDDQIKLRGHRIELGEVEAALLACQGVLQAAVVGQDNGMGDNRLIGFIVAAETDSAGLKEELRDSLPDHMIPSQIVFVNSLPMTPHGKLDRERLIKMAPRPSITERVKPHHQTAQTVAEVWRGILGVDEINSDDSFFDLGGHSLLVMKTVASLRHHLKTNLTALDFFKFPTVAALASFIDGETFEEDTSGDSDARARRARHIRRNRNSARATPSSSN</sequence>
<dbReference type="FunFam" id="1.10.1200.10:FF:000016">
    <property type="entry name" value="Non-ribosomal peptide synthase"/>
    <property type="match status" value="1"/>
</dbReference>
<keyword evidence="7" id="KW-1185">Reference proteome</keyword>
<dbReference type="PANTHER" id="PTHR45527:SF1">
    <property type="entry name" value="FATTY ACID SYNTHASE"/>
    <property type="match status" value="1"/>
</dbReference>